<sequence>MATGRGDGTGRPETPPRGILGWLLFDCATQPFFTLVTTFVFAPYFVAAVAPDPVSGQAWWGYATGAAGLLIALTAPLAGAVADAAGPRKPFVIGFGLMMALAASALWWTAPGTPHAVAIALVAFAVGTVGVEYATVFNNAMMPDLVPPERLGRLSGRGWAIGYVGGLVSLAATLALMAASPETGRTLAGLDPILGLDPATRAGDRASGPFSALWFCLFILPFVLWTPDRPRSGRPLGAAVRGAAGTLRGTLAELGHHPAAARFLIANMIYTDGLIALFAFGGVYAAGAFGWTTVEIGVFGILLTVTGTIGALAGGRLDDRLGPKAVVTGSLALLTLAALGILGTTRDTVLFVLPAAGPVPGDGLWASLPEKVYVALGCLIGLAAGPVQAASRTLLCRLAPPDRTAQFFGLFALTGKITSFMGPIMVGLATDLSGSQRLGVAPLVAFFVVGAVLLAGVRTPR</sequence>
<dbReference type="Proteomes" id="UP000294547">
    <property type="component" value="Unassembled WGS sequence"/>
</dbReference>
<evidence type="ECO:0000256" key="4">
    <source>
        <dbReference type="ARBA" id="ARBA00022989"/>
    </source>
</evidence>
<feature type="transmembrane region" description="Helical" evidence="6">
    <location>
        <begin position="206"/>
        <end position="225"/>
    </location>
</feature>
<dbReference type="InterPro" id="IPR050495">
    <property type="entry name" value="ATG22/LtaA_families"/>
</dbReference>
<evidence type="ECO:0000256" key="5">
    <source>
        <dbReference type="ARBA" id="ARBA00023136"/>
    </source>
</evidence>
<proteinExistence type="predicted"/>
<dbReference type="AlphaFoldDB" id="A0A4R6RED6"/>
<feature type="transmembrane region" description="Helical" evidence="6">
    <location>
        <begin position="116"/>
        <end position="137"/>
    </location>
</feature>
<dbReference type="GO" id="GO:0022857">
    <property type="term" value="F:transmembrane transporter activity"/>
    <property type="evidence" value="ECO:0007669"/>
    <property type="project" value="InterPro"/>
</dbReference>
<evidence type="ECO:0000259" key="7">
    <source>
        <dbReference type="PROSITE" id="PS50850"/>
    </source>
</evidence>
<dbReference type="InterPro" id="IPR036259">
    <property type="entry name" value="MFS_trans_sf"/>
</dbReference>
<keyword evidence="9" id="KW-1185">Reference proteome</keyword>
<organism evidence="8 9">
    <name type="scientific">Oharaeibacter diazotrophicus</name>
    <dbReference type="NCBI Taxonomy" id="1920512"/>
    <lineage>
        <taxon>Bacteria</taxon>
        <taxon>Pseudomonadati</taxon>
        <taxon>Pseudomonadota</taxon>
        <taxon>Alphaproteobacteria</taxon>
        <taxon>Hyphomicrobiales</taxon>
        <taxon>Pleomorphomonadaceae</taxon>
        <taxon>Oharaeibacter</taxon>
    </lineage>
</organism>
<dbReference type="PROSITE" id="PS50850">
    <property type="entry name" value="MFS"/>
    <property type="match status" value="1"/>
</dbReference>
<evidence type="ECO:0000313" key="9">
    <source>
        <dbReference type="Proteomes" id="UP000294547"/>
    </source>
</evidence>
<feature type="transmembrane region" description="Helical" evidence="6">
    <location>
        <begin position="59"/>
        <end position="79"/>
    </location>
</feature>
<feature type="transmembrane region" description="Helical" evidence="6">
    <location>
        <begin position="20"/>
        <end position="47"/>
    </location>
</feature>
<feature type="transmembrane region" description="Helical" evidence="6">
    <location>
        <begin position="325"/>
        <end position="344"/>
    </location>
</feature>
<dbReference type="EMBL" id="SNXY01000008">
    <property type="protein sequence ID" value="TDP84036.1"/>
    <property type="molecule type" value="Genomic_DNA"/>
</dbReference>
<dbReference type="PANTHER" id="PTHR23519:SF1">
    <property type="entry name" value="AUTOPHAGY-RELATED PROTEIN 22"/>
    <property type="match status" value="1"/>
</dbReference>
<evidence type="ECO:0000256" key="6">
    <source>
        <dbReference type="SAM" id="Phobius"/>
    </source>
</evidence>
<keyword evidence="2" id="KW-0813">Transport</keyword>
<feature type="transmembrane region" description="Helical" evidence="6">
    <location>
        <begin position="372"/>
        <end position="395"/>
    </location>
</feature>
<keyword evidence="4 6" id="KW-1133">Transmembrane helix</keyword>
<feature type="transmembrane region" description="Helical" evidence="6">
    <location>
        <begin position="158"/>
        <end position="179"/>
    </location>
</feature>
<feature type="transmembrane region" description="Helical" evidence="6">
    <location>
        <begin position="438"/>
        <end position="457"/>
    </location>
</feature>
<dbReference type="Pfam" id="PF11700">
    <property type="entry name" value="ATG22"/>
    <property type="match status" value="1"/>
</dbReference>
<comment type="subcellular location">
    <subcellularLocation>
        <location evidence="1">Endomembrane system</location>
        <topology evidence="1">Multi-pass membrane protein</topology>
    </subcellularLocation>
</comment>
<feature type="transmembrane region" description="Helical" evidence="6">
    <location>
        <begin position="269"/>
        <end position="290"/>
    </location>
</feature>
<keyword evidence="5 6" id="KW-0472">Membrane</keyword>
<dbReference type="OrthoDB" id="9768783at2"/>
<evidence type="ECO:0000256" key="2">
    <source>
        <dbReference type="ARBA" id="ARBA00022448"/>
    </source>
</evidence>
<accession>A0A4R6RED6</accession>
<gene>
    <name evidence="8" type="ORF">EDD54_2639</name>
</gene>
<protein>
    <submittedName>
        <fullName evidence="8">UMF1 family MFS transporter</fullName>
    </submittedName>
</protein>
<feature type="transmembrane region" description="Helical" evidence="6">
    <location>
        <begin position="91"/>
        <end position="110"/>
    </location>
</feature>
<evidence type="ECO:0000313" key="8">
    <source>
        <dbReference type="EMBL" id="TDP84036.1"/>
    </source>
</evidence>
<dbReference type="PANTHER" id="PTHR23519">
    <property type="entry name" value="AUTOPHAGY-RELATED PROTEIN 22"/>
    <property type="match status" value="1"/>
</dbReference>
<dbReference type="SUPFAM" id="SSF103473">
    <property type="entry name" value="MFS general substrate transporter"/>
    <property type="match status" value="1"/>
</dbReference>
<dbReference type="GO" id="GO:0012505">
    <property type="term" value="C:endomembrane system"/>
    <property type="evidence" value="ECO:0007669"/>
    <property type="project" value="UniProtKB-SubCell"/>
</dbReference>
<reference evidence="8 9" key="1">
    <citation type="submission" date="2019-03" db="EMBL/GenBank/DDBJ databases">
        <title>Genomic Encyclopedia of Type Strains, Phase IV (KMG-IV): sequencing the most valuable type-strain genomes for metagenomic binning, comparative biology and taxonomic classification.</title>
        <authorList>
            <person name="Goeker M."/>
        </authorList>
    </citation>
    <scope>NUCLEOTIDE SEQUENCE [LARGE SCALE GENOMIC DNA]</scope>
    <source>
        <strain evidence="8 9">DSM 102969</strain>
    </source>
</reference>
<feature type="transmembrane region" description="Helical" evidence="6">
    <location>
        <begin position="296"/>
        <end position="313"/>
    </location>
</feature>
<feature type="domain" description="Major facilitator superfamily (MFS) profile" evidence="7">
    <location>
        <begin position="259"/>
        <end position="461"/>
    </location>
</feature>
<dbReference type="InterPro" id="IPR020846">
    <property type="entry name" value="MFS_dom"/>
</dbReference>
<comment type="caution">
    <text evidence="8">The sequence shown here is derived from an EMBL/GenBank/DDBJ whole genome shotgun (WGS) entry which is preliminary data.</text>
</comment>
<dbReference type="RefSeq" id="WP_126539854.1">
    <property type="nucleotide sequence ID" value="NZ_BSPM01000002.1"/>
</dbReference>
<evidence type="ECO:0000256" key="3">
    <source>
        <dbReference type="ARBA" id="ARBA00022692"/>
    </source>
</evidence>
<evidence type="ECO:0000256" key="1">
    <source>
        <dbReference type="ARBA" id="ARBA00004127"/>
    </source>
</evidence>
<dbReference type="Gene3D" id="1.20.1250.20">
    <property type="entry name" value="MFS general substrate transporter like domains"/>
    <property type="match status" value="1"/>
</dbReference>
<feature type="transmembrane region" description="Helical" evidence="6">
    <location>
        <begin position="407"/>
        <end position="426"/>
    </location>
</feature>
<keyword evidence="3 6" id="KW-0812">Transmembrane</keyword>
<dbReference type="InterPro" id="IPR024671">
    <property type="entry name" value="Atg22-like"/>
</dbReference>
<name>A0A4R6RED6_9HYPH</name>